<evidence type="ECO:0000256" key="3">
    <source>
        <dbReference type="ARBA" id="ARBA00022512"/>
    </source>
</evidence>
<dbReference type="InterPro" id="IPR006527">
    <property type="entry name" value="F-box-assoc_dom_typ1"/>
</dbReference>
<accession>A0A8X7V9I5</accession>
<dbReference type="GO" id="GO:0005975">
    <property type="term" value="P:carbohydrate metabolic process"/>
    <property type="evidence" value="ECO:0007669"/>
    <property type="project" value="InterPro"/>
</dbReference>
<dbReference type="GO" id="GO:0004650">
    <property type="term" value="F:polygalacturonase activity"/>
    <property type="evidence" value="ECO:0007669"/>
    <property type="project" value="InterPro"/>
</dbReference>
<evidence type="ECO:0000313" key="11">
    <source>
        <dbReference type="Proteomes" id="UP000886595"/>
    </source>
</evidence>
<dbReference type="InterPro" id="IPR011050">
    <property type="entry name" value="Pectin_lyase_fold/virulence"/>
</dbReference>
<evidence type="ECO:0000313" key="10">
    <source>
        <dbReference type="EMBL" id="KAG2305926.1"/>
    </source>
</evidence>
<protein>
    <recommendedName>
        <fullName evidence="9">F-box associated beta-propeller type 1 domain-containing protein</fullName>
    </recommendedName>
</protein>
<dbReference type="AlphaFoldDB" id="A0A8X7V9I5"/>
<dbReference type="EMBL" id="JAAMPC010000006">
    <property type="protein sequence ID" value="KAG2305926.1"/>
    <property type="molecule type" value="Genomic_DNA"/>
</dbReference>
<keyword evidence="7" id="KW-0961">Cell wall biogenesis/degradation</keyword>
<dbReference type="Pfam" id="PF07734">
    <property type="entry name" value="FBA_1"/>
    <property type="match status" value="1"/>
</dbReference>
<reference evidence="10 11" key="1">
    <citation type="submission" date="2020-02" db="EMBL/GenBank/DDBJ databases">
        <authorList>
            <person name="Ma Q."/>
            <person name="Huang Y."/>
            <person name="Song X."/>
            <person name="Pei D."/>
        </authorList>
    </citation>
    <scope>NUCLEOTIDE SEQUENCE [LARGE SCALE GENOMIC DNA]</scope>
    <source>
        <strain evidence="10">Sxm20200214</strain>
        <tissue evidence="10">Leaf</tissue>
    </source>
</reference>
<dbReference type="InterPro" id="IPR000743">
    <property type="entry name" value="Glyco_hydro_28"/>
</dbReference>
<keyword evidence="4" id="KW-0964">Secreted</keyword>
<comment type="similarity">
    <text evidence="2 8">Belongs to the glycosyl hydrolase 28 family.</text>
</comment>
<dbReference type="SUPFAM" id="SSF51126">
    <property type="entry name" value="Pectin lyase-like"/>
    <property type="match status" value="1"/>
</dbReference>
<evidence type="ECO:0000256" key="5">
    <source>
        <dbReference type="ARBA" id="ARBA00022801"/>
    </source>
</evidence>
<evidence type="ECO:0000256" key="1">
    <source>
        <dbReference type="ARBA" id="ARBA00004191"/>
    </source>
</evidence>
<evidence type="ECO:0000256" key="2">
    <source>
        <dbReference type="ARBA" id="ARBA00008834"/>
    </source>
</evidence>
<organism evidence="10 11">
    <name type="scientific">Brassica carinata</name>
    <name type="common">Ethiopian mustard</name>
    <name type="synonym">Abyssinian cabbage</name>
    <dbReference type="NCBI Taxonomy" id="52824"/>
    <lineage>
        <taxon>Eukaryota</taxon>
        <taxon>Viridiplantae</taxon>
        <taxon>Streptophyta</taxon>
        <taxon>Embryophyta</taxon>
        <taxon>Tracheophyta</taxon>
        <taxon>Spermatophyta</taxon>
        <taxon>Magnoliopsida</taxon>
        <taxon>eudicotyledons</taxon>
        <taxon>Gunneridae</taxon>
        <taxon>Pentapetalae</taxon>
        <taxon>rosids</taxon>
        <taxon>malvids</taxon>
        <taxon>Brassicales</taxon>
        <taxon>Brassicaceae</taxon>
        <taxon>Brassiceae</taxon>
        <taxon>Brassica</taxon>
    </lineage>
</organism>
<comment type="subcellular location">
    <subcellularLocation>
        <location evidence="1">Secreted</location>
        <location evidence="1">Cell wall</location>
    </subcellularLocation>
</comment>
<dbReference type="InterPro" id="IPR017451">
    <property type="entry name" value="F-box-assoc_interact_dom"/>
</dbReference>
<feature type="domain" description="F-box associated beta-propeller type 1" evidence="9">
    <location>
        <begin position="52"/>
        <end position="176"/>
    </location>
</feature>
<dbReference type="Proteomes" id="UP000886595">
    <property type="component" value="Unassembled WGS sequence"/>
</dbReference>
<dbReference type="PANTHER" id="PTHR31375">
    <property type="match status" value="1"/>
</dbReference>
<comment type="caution">
    <text evidence="10">The sequence shown here is derived from an EMBL/GenBank/DDBJ whole genome shotgun (WGS) entry which is preliminary data.</text>
</comment>
<keyword evidence="5 8" id="KW-0378">Hydrolase</keyword>
<keyword evidence="6 8" id="KW-0326">Glycosidase</keyword>
<evidence type="ECO:0000259" key="9">
    <source>
        <dbReference type="Pfam" id="PF07734"/>
    </source>
</evidence>
<dbReference type="OrthoDB" id="1644187at2759"/>
<name>A0A8X7V9I5_BRACI</name>
<evidence type="ECO:0000256" key="4">
    <source>
        <dbReference type="ARBA" id="ARBA00022525"/>
    </source>
</evidence>
<gene>
    <name evidence="10" type="ORF">Bca52824_025674</name>
</gene>
<evidence type="ECO:0000256" key="6">
    <source>
        <dbReference type="ARBA" id="ARBA00023295"/>
    </source>
</evidence>
<keyword evidence="3" id="KW-0134">Cell wall</keyword>
<dbReference type="GO" id="GO:0071555">
    <property type="term" value="P:cell wall organization"/>
    <property type="evidence" value="ECO:0007669"/>
    <property type="project" value="UniProtKB-KW"/>
</dbReference>
<dbReference type="Gene3D" id="2.160.20.10">
    <property type="entry name" value="Single-stranded right-handed beta-helix, Pectin lyase-like"/>
    <property type="match status" value="1"/>
</dbReference>
<dbReference type="InterPro" id="IPR012334">
    <property type="entry name" value="Pectin_lyas_fold"/>
</dbReference>
<evidence type="ECO:0000256" key="8">
    <source>
        <dbReference type="RuleBase" id="RU361169"/>
    </source>
</evidence>
<dbReference type="NCBIfam" id="TIGR01640">
    <property type="entry name" value="F_box_assoc_1"/>
    <property type="match status" value="1"/>
</dbReference>
<proteinExistence type="inferred from homology"/>
<dbReference type="Pfam" id="PF00295">
    <property type="entry name" value="Glyco_hydro_28"/>
    <property type="match status" value="1"/>
</dbReference>
<evidence type="ECO:0000256" key="7">
    <source>
        <dbReference type="ARBA" id="ARBA00023316"/>
    </source>
</evidence>
<sequence length="360" mass="40284">MSLKYITARVYCYASRKTTGSCFGTHGKLGGYALNLSPLIIVNWKIDVGGESNNCGVSLKGIAYWFAQDKEAGKRSRFYSVLISQQRFSPRLTLPFESYFEDEVTLSSVGEEQLAVLFQNLHTYEMEVWVTTRIEPDEVSWSKFLAVDMSPLTWFQFFTGGSFLIDEEKRVVVVLMEIKMFRKPIVTQLTSLEKMALKFKSCNNLRLSGLTHVDSARAHIHINGCNDVTISNLRINAPESSPNTDGIDIAVSSNVIIQDCVIATGDDCIAINSGRLTSGYPSSAVEVSKVVYSNFVGTSKSEYGVNFRFRVFSTFYRYVVMGRTAGTSLYVAAAISATRYKTVARSIMGLWKQRKTTRCR</sequence>
<keyword evidence="11" id="KW-1185">Reference proteome</keyword>